<feature type="region of interest" description="Disordered" evidence="1">
    <location>
        <begin position="1"/>
        <end position="49"/>
    </location>
</feature>
<protein>
    <submittedName>
        <fullName evidence="2">Uncharacterized protein</fullName>
    </submittedName>
</protein>
<evidence type="ECO:0000256" key="1">
    <source>
        <dbReference type="SAM" id="MobiDB-lite"/>
    </source>
</evidence>
<feature type="compositionally biased region" description="Polar residues" evidence="1">
    <location>
        <begin position="34"/>
        <end position="48"/>
    </location>
</feature>
<gene>
    <name evidence="2" type="ORF">Fot_27137</name>
</gene>
<name>A0ABD1UDU8_9LAMI</name>
<organism evidence="2 3">
    <name type="scientific">Forsythia ovata</name>
    <dbReference type="NCBI Taxonomy" id="205694"/>
    <lineage>
        <taxon>Eukaryota</taxon>
        <taxon>Viridiplantae</taxon>
        <taxon>Streptophyta</taxon>
        <taxon>Embryophyta</taxon>
        <taxon>Tracheophyta</taxon>
        <taxon>Spermatophyta</taxon>
        <taxon>Magnoliopsida</taxon>
        <taxon>eudicotyledons</taxon>
        <taxon>Gunneridae</taxon>
        <taxon>Pentapetalae</taxon>
        <taxon>asterids</taxon>
        <taxon>lamiids</taxon>
        <taxon>Lamiales</taxon>
        <taxon>Oleaceae</taxon>
        <taxon>Forsythieae</taxon>
        <taxon>Forsythia</taxon>
    </lineage>
</organism>
<dbReference type="AlphaFoldDB" id="A0ABD1UDU8"/>
<feature type="compositionally biased region" description="Polar residues" evidence="1">
    <location>
        <begin position="1"/>
        <end position="19"/>
    </location>
</feature>
<comment type="caution">
    <text evidence="2">The sequence shown here is derived from an EMBL/GenBank/DDBJ whole genome shotgun (WGS) entry which is preliminary data.</text>
</comment>
<evidence type="ECO:0000313" key="3">
    <source>
        <dbReference type="Proteomes" id="UP001604277"/>
    </source>
</evidence>
<evidence type="ECO:0000313" key="2">
    <source>
        <dbReference type="EMBL" id="KAL2523214.1"/>
    </source>
</evidence>
<dbReference type="EMBL" id="JBFOLJ010000007">
    <property type="protein sequence ID" value="KAL2523214.1"/>
    <property type="molecule type" value="Genomic_DNA"/>
</dbReference>
<sequence>MYQPQTQRTGSLDPHSSSSTHRKVQHGLHPPQFPSLSSHSVRPQQGVEQTRKIAVQPFVSQYFNSFEKVKPGINLHFFNQNIEQKLPEKNIPSTQAKASKHSANDSEPSIHQNAHLAFCCTRGMVSTA</sequence>
<keyword evidence="3" id="KW-1185">Reference proteome</keyword>
<dbReference type="Proteomes" id="UP001604277">
    <property type="component" value="Unassembled WGS sequence"/>
</dbReference>
<reference evidence="3" key="1">
    <citation type="submission" date="2024-07" db="EMBL/GenBank/DDBJ databases">
        <title>Two chromosome-level genome assemblies of Korean endemic species Abeliophyllum distichum and Forsythia ovata (Oleaceae).</title>
        <authorList>
            <person name="Jang H."/>
        </authorList>
    </citation>
    <scope>NUCLEOTIDE SEQUENCE [LARGE SCALE GENOMIC DNA]</scope>
</reference>
<accession>A0ABD1UDU8</accession>
<proteinExistence type="predicted"/>